<reference evidence="1" key="1">
    <citation type="submission" date="2024-09" db="EMBL/GenBank/DDBJ databases">
        <title>Draft Genome Sequences of Neofusicoccum parvum.</title>
        <authorList>
            <person name="Ashida A."/>
            <person name="Camagna M."/>
            <person name="Tanaka A."/>
            <person name="Takemoto D."/>
        </authorList>
    </citation>
    <scope>NUCLEOTIDE SEQUENCE</scope>
    <source>
        <strain evidence="1">PPO83</strain>
    </source>
</reference>
<accession>A0ACB5SMS6</accession>
<sequence length="564" mass="61161">MKPLESIQSLFSLQFLFSGNTSSTPQCRYLPSDPEYPSSEQWADLNSTLGGRLIATVPIGTPCHDPNYDEAACQTVRDGWTNPSLHDESSSSVMAAFWANESCDPFTSRERPCELGNYVSYAVNVSGVEDVAAGISFARESNVRLVVRNSGHDYLGKSTGAGALALWVHHLKEIDFVDWTDSYYTGKAIKVGAGVQLDEAYKAAYERGFAVVGGVCPTVAFAGGYTQGGGHSPLSSRYGLAADQVLEWEVVDASGQLLVATREKNKDLYWALSGGGGGTYGVVVSMTSKVHADVPVAAANITISASGLELDTFWTAVTAWHDILPSLLDQGIMATAYIMNDSFAVSPINAPGLSSKELASLLQPYFDQLDKSKITYKKFVGDFPGHLPEHEAMQPPQLVSLFQGAGWLIPRSVVEERNDALTAAFRSVMEDGGMILSLAINASREVAGDFDNSVLPAWRRAAVLAFVATGIDITAPRTAMIPDQQRLTDEFMPRLKQLAPESGSYLNEADYQEKDWQAAFYGDNYPELSRIKAKYDPDDLFYGITAVGSERFYIADGGRLCRSA</sequence>
<comment type="caution">
    <text evidence="1">The sequence shown here is derived from an EMBL/GenBank/DDBJ whole genome shotgun (WGS) entry which is preliminary data.</text>
</comment>
<organism evidence="1 2">
    <name type="scientific">Neofusicoccum parvum</name>
    <dbReference type="NCBI Taxonomy" id="310453"/>
    <lineage>
        <taxon>Eukaryota</taxon>
        <taxon>Fungi</taxon>
        <taxon>Dikarya</taxon>
        <taxon>Ascomycota</taxon>
        <taxon>Pezizomycotina</taxon>
        <taxon>Dothideomycetes</taxon>
        <taxon>Dothideomycetes incertae sedis</taxon>
        <taxon>Botryosphaeriales</taxon>
        <taxon>Botryosphaeriaceae</taxon>
        <taxon>Neofusicoccum</taxon>
    </lineage>
</organism>
<name>A0ACB5SMS6_9PEZI</name>
<evidence type="ECO:0000313" key="1">
    <source>
        <dbReference type="EMBL" id="GME48630.1"/>
    </source>
</evidence>
<gene>
    <name evidence="1" type="primary">g3143</name>
    <name evidence="1" type="ORF">NpPPO83_00003143</name>
</gene>
<protein>
    <submittedName>
        <fullName evidence="1">Fad/Fmn-containing isoamyl alcohol oxidase</fullName>
    </submittedName>
</protein>
<dbReference type="Proteomes" id="UP001165186">
    <property type="component" value="Unassembled WGS sequence"/>
</dbReference>
<proteinExistence type="predicted"/>
<keyword evidence="2" id="KW-1185">Reference proteome</keyword>
<evidence type="ECO:0000313" key="2">
    <source>
        <dbReference type="Proteomes" id="UP001165186"/>
    </source>
</evidence>
<dbReference type="EMBL" id="BSXG01000143">
    <property type="protein sequence ID" value="GME48630.1"/>
    <property type="molecule type" value="Genomic_DNA"/>
</dbReference>